<dbReference type="Gene3D" id="2.60.40.1120">
    <property type="entry name" value="Carboxypeptidase-like, regulatory domain"/>
    <property type="match status" value="1"/>
</dbReference>
<dbReference type="EMBL" id="MUGX01000048">
    <property type="protein sequence ID" value="OXA83302.1"/>
    <property type="molecule type" value="Genomic_DNA"/>
</dbReference>
<reference evidence="2 3" key="1">
    <citation type="submission" date="2016-11" db="EMBL/GenBank/DDBJ databases">
        <title>Whole genomes of Flavobacteriaceae.</title>
        <authorList>
            <person name="Stine C."/>
            <person name="Li C."/>
            <person name="Tadesse D."/>
        </authorList>
    </citation>
    <scope>NUCLEOTIDE SEQUENCE [LARGE SCALE GENOMIC DNA]</scope>
    <source>
        <strain evidence="2 3">ATCC 51468</strain>
    </source>
</reference>
<accession>A0ABX4BWS1</accession>
<name>A0ABX4BWS1_9FLAO</name>
<comment type="caution">
    <text evidence="2">The sequence shown here is derived from an EMBL/GenBank/DDBJ whole genome shotgun (WGS) entry which is preliminary data.</text>
</comment>
<dbReference type="SUPFAM" id="SSF49464">
    <property type="entry name" value="Carboxypeptidase regulatory domain-like"/>
    <property type="match status" value="1"/>
</dbReference>
<proteinExistence type="predicted"/>
<evidence type="ECO:0000256" key="1">
    <source>
        <dbReference type="SAM" id="SignalP"/>
    </source>
</evidence>
<gene>
    <name evidence="2" type="ORF">B0A73_22380</name>
</gene>
<organism evidence="2 3">
    <name type="scientific">Flavobacterium hibernum</name>
    <dbReference type="NCBI Taxonomy" id="37752"/>
    <lineage>
        <taxon>Bacteria</taxon>
        <taxon>Pseudomonadati</taxon>
        <taxon>Bacteroidota</taxon>
        <taxon>Flavobacteriia</taxon>
        <taxon>Flavobacteriales</taxon>
        <taxon>Flavobacteriaceae</taxon>
        <taxon>Flavobacterium</taxon>
    </lineage>
</organism>
<feature type="non-terminal residue" evidence="2">
    <location>
        <position position="131"/>
    </location>
</feature>
<feature type="chain" id="PRO_5046443832" description="TonB-dependent receptor" evidence="1">
    <location>
        <begin position="33"/>
        <end position="131"/>
    </location>
</feature>
<evidence type="ECO:0008006" key="4">
    <source>
        <dbReference type="Google" id="ProtNLM"/>
    </source>
</evidence>
<sequence length="131" mass="13993">MTNFLITKSKSKYFKNLGFLIFMLVFSAAVNAQTTVSGTVSDSSGPIPGVNIIVKGSNINTVSNFDGTYTIKAPATAILVYSFIGYKVKEVSVANKSKIDVLLEEDLNNLKEVVVVGYGTMKRGDLTGAVS</sequence>
<dbReference type="Proteomes" id="UP000198302">
    <property type="component" value="Unassembled WGS sequence"/>
</dbReference>
<dbReference type="InterPro" id="IPR008969">
    <property type="entry name" value="CarboxyPept-like_regulatory"/>
</dbReference>
<evidence type="ECO:0000313" key="3">
    <source>
        <dbReference type="Proteomes" id="UP000198302"/>
    </source>
</evidence>
<keyword evidence="1" id="KW-0732">Signal</keyword>
<dbReference type="Pfam" id="PF13715">
    <property type="entry name" value="CarbopepD_reg_2"/>
    <property type="match status" value="1"/>
</dbReference>
<feature type="signal peptide" evidence="1">
    <location>
        <begin position="1"/>
        <end position="32"/>
    </location>
</feature>
<protein>
    <recommendedName>
        <fullName evidence="4">TonB-dependent receptor</fullName>
    </recommendedName>
</protein>
<evidence type="ECO:0000313" key="2">
    <source>
        <dbReference type="EMBL" id="OXA83302.1"/>
    </source>
</evidence>
<keyword evidence="3" id="KW-1185">Reference proteome</keyword>
<dbReference type="RefSeq" id="WP_207759865.1">
    <property type="nucleotide sequence ID" value="NZ_MUGX01000048.1"/>
</dbReference>